<organism evidence="2 3">
    <name type="scientific">Amycolatopsis panacis</name>
    <dbReference type="NCBI Taxonomy" id="2340917"/>
    <lineage>
        <taxon>Bacteria</taxon>
        <taxon>Bacillati</taxon>
        <taxon>Actinomycetota</taxon>
        <taxon>Actinomycetes</taxon>
        <taxon>Pseudonocardiales</taxon>
        <taxon>Pseudonocardiaceae</taxon>
        <taxon>Amycolatopsis</taxon>
    </lineage>
</organism>
<evidence type="ECO:0000256" key="1">
    <source>
        <dbReference type="SAM" id="MobiDB-lite"/>
    </source>
</evidence>
<feature type="compositionally biased region" description="Acidic residues" evidence="1">
    <location>
        <begin position="78"/>
        <end position="89"/>
    </location>
</feature>
<keyword evidence="3" id="KW-1185">Reference proteome</keyword>
<dbReference type="RefSeq" id="WP_199730264.1">
    <property type="nucleotide sequence ID" value="NZ_QZFV01000019.1"/>
</dbReference>
<protein>
    <submittedName>
        <fullName evidence="2">Uncharacterized protein</fullName>
    </submittedName>
</protein>
<evidence type="ECO:0000313" key="2">
    <source>
        <dbReference type="EMBL" id="RJQ91822.1"/>
    </source>
</evidence>
<feature type="compositionally biased region" description="Basic and acidic residues" evidence="1">
    <location>
        <begin position="1"/>
        <end position="10"/>
    </location>
</feature>
<comment type="caution">
    <text evidence="2">The sequence shown here is derived from an EMBL/GenBank/DDBJ whole genome shotgun (WGS) entry which is preliminary data.</text>
</comment>
<feature type="non-terminal residue" evidence="2">
    <location>
        <position position="1"/>
    </location>
</feature>
<reference evidence="2 3" key="1">
    <citation type="submission" date="2018-09" db="EMBL/GenBank/DDBJ databases">
        <title>YIM PH 21725 draft genome.</title>
        <authorList>
            <person name="Miao C."/>
        </authorList>
    </citation>
    <scope>NUCLEOTIDE SEQUENCE [LARGE SCALE GENOMIC DNA]</scope>
    <source>
        <strain evidence="3">YIM PH21725</strain>
    </source>
</reference>
<evidence type="ECO:0000313" key="3">
    <source>
        <dbReference type="Proteomes" id="UP000285112"/>
    </source>
</evidence>
<feature type="region of interest" description="Disordered" evidence="1">
    <location>
        <begin position="1745"/>
        <end position="1781"/>
    </location>
</feature>
<feature type="compositionally biased region" description="Basic and acidic residues" evidence="1">
    <location>
        <begin position="117"/>
        <end position="138"/>
    </location>
</feature>
<name>A0A419IBE1_9PSEU</name>
<feature type="region of interest" description="Disordered" evidence="1">
    <location>
        <begin position="287"/>
        <end position="320"/>
    </location>
</feature>
<feature type="region of interest" description="Disordered" evidence="1">
    <location>
        <begin position="623"/>
        <end position="678"/>
    </location>
</feature>
<feature type="region of interest" description="Disordered" evidence="1">
    <location>
        <begin position="1452"/>
        <end position="1471"/>
    </location>
</feature>
<feature type="region of interest" description="Disordered" evidence="1">
    <location>
        <begin position="167"/>
        <end position="190"/>
    </location>
</feature>
<proteinExistence type="predicted"/>
<feature type="region of interest" description="Disordered" evidence="1">
    <location>
        <begin position="1"/>
        <end position="155"/>
    </location>
</feature>
<feature type="non-terminal residue" evidence="2">
    <location>
        <position position="1781"/>
    </location>
</feature>
<accession>A0A419IBE1</accession>
<sequence>GPDLREDLRLLETLPGETGPTSASPVRVASPARDDSDMEMNAEGPSFGSPVRDEEMPDAPDDAAVADSGESGARSEPDSDSDSELEEVFADLPVPLPAAGPGEPMSPFTRQLIADLAGDHPADALTRDSDAGDERAPEPVDEDLPSGPTGYDFGQEMVGSEYQEGDFGDLVAGFDSAPIPGTPAPVEASPEPFAGLEEQLDLDSPGDIAGLLDGMVTPHGGLADDRDPADFDHQVAGALDELRGLREQIAEIESVLDRAERRDDDQVVGALDDLRGLREQIAEIESALDGAQRRDDHGAGSRPEPSPVPRQPADSESLYDATPRMRPSELHASALVVEGEFVAGQWPVMSDGDREVLGGVARRVVELVGQGHRGFSLWVSLYGPDELAGAHGVMLEAISGELRTAVDKVLGVGEADRLNWSTGGDVLTDAPERNHFRWGLRLQPAQPVGPAPVVDPVPLVDLVSAESLNLSDVHFVSLVDRDGRVAGVFFPGPRVDVDEAEVVRAAFARTPSHGSYTVAGHRGGDGFRLWRRSDGALVRVEAAWVTWMLASGVLPGGQGWRQSSGLVWLRCGVADWRVGTLARLDVWARGQSYKGSVLGPVSEVEVFKDGTIRFDSFVSFEADGSSSTGPGQPYAGEGPSVVLGPDSPRSTVDHPMGGVETGLPTPPVTPLPTTDTPVRKRNSVAHLPYPALRQFEAEIDGSPPEMTELDQQRLNEMMSNEIMRQTVREIERRAMRGQVMQSLRLSVTAPAQRLAQDGPALFAVLENVVRTAVRNRGLDPDKLGLEFDHIEQETESETTTVGIFEHQTPRHSPAAYAAMTSLDVHFSIPGGRLPAADRLQLRSMVGGFARSLQPGSPLQLVLDLRSPSALFPGRAAEIAREVRSAVRDALPPGSAMTAEQVIDGHIRFYRGEHSHLVNGLFADVIRPAREFGPPPGMIVRGRNRRITTETILWTGPIEDATEEVPAGLRAAAKRIARDVHARAAAGERQSDVRLQIRQKSVEPHDVRMDAHRWVEDVVRQEIAKLRPVPEGPNFTYLTNNVRKADDPATIQLSVHETPAPEPVDGVQRLDVPFLNSLPVLAEGTREQVITAAERFGRDLLENPEDDRALTINVLDTGGGRMADLRTQEARTLVLDGFARAFAGSSNPWTTIEALLAQSVRINTYVGKKALPTLSLEVAERAVDRPTPVDYTELVRQLPVDLARRFKQEASSSPVTWEGRLDPNELRLAADDDRRKLDELAVKFAEVVAERYVADEEQLDVRLTVMAVGQLAVHGARTETHQWLEDVLRGAVELRLGHVPDGLRFTYLTHSAARAGTAVRISIFPTPRGTAQDYRDATTLTEYFVTTFGVLSASARWRVTLMAWGQAYRVFTDPVYTDVLIARVVSSGLANVNAQVREVESLIRAAIAAVRAEHGDPAARSVDDIMREFVVIHPYVLRNRNAVLLDTGPLTANPEEAGNEHGGLSSAGRAAQGGVTRADRVAGRWTLPHEVTEPANEVTGIFHTLDQDTATLSGDVQLRVEKLGQRLAGEVAQLPSDAELPDVRIFVRSQVGPDVPPGGRNEWNDPDPQAPTVRKTATAYLTELLHQQLDAADVDKATVDRLPITWLFKQGADGYDGRLSIRYTSASGLSKDHYRDARELHARFVPRRRAMLPTIHQQQMFSAAEGFVARCPADPAAQFPTLLVDIGRPSEFTHDRVELVGEFLRQAITAAWHADTRRGKPPLETVLDHLKVGADPDLREDLRLLETLPGETGPTSASPVRVASPARDDSDMEMNAEGPSFG</sequence>
<dbReference type="EMBL" id="QZFV01000019">
    <property type="protein sequence ID" value="RJQ91822.1"/>
    <property type="molecule type" value="Genomic_DNA"/>
</dbReference>
<gene>
    <name evidence="2" type="ORF">D5S19_01510</name>
</gene>
<dbReference type="Proteomes" id="UP000285112">
    <property type="component" value="Unassembled WGS sequence"/>
</dbReference>